<evidence type="ECO:0000256" key="2">
    <source>
        <dbReference type="ARBA" id="ARBA00022908"/>
    </source>
</evidence>
<dbReference type="Gene3D" id="1.10.150.130">
    <property type="match status" value="1"/>
</dbReference>
<evidence type="ECO:0000256" key="4">
    <source>
        <dbReference type="ARBA" id="ARBA00023172"/>
    </source>
</evidence>
<evidence type="ECO:0000259" key="5">
    <source>
        <dbReference type="PROSITE" id="PS51898"/>
    </source>
</evidence>
<dbReference type="SUPFAM" id="SSF56349">
    <property type="entry name" value="DNA breaking-rejoining enzymes"/>
    <property type="match status" value="1"/>
</dbReference>
<sequence length="339" mass="37505">MNKSAGDGTVSVSTAQTGLPAPAFAGGLPSLPMRAGDITVSKLVGLYMAHYDGRDSTRLQRLSWWIARIGSTALQDVTDDHIHAALEDLAQQPATYYAGLDAAGQPIYKAKRKAIAPATINRYSASIAAVLTWSIKKRIAPKGFIHPCRSVERRAENNEKTRFLSLEERQRVMEACKASPWPRLYLLVLMALTTGARKGELTGLRWRDIDHEHRVAYVGRSKNGDPKTLPLVDGVMDLLKSYGRDARPEGLVFASTRIPSQRYGFEERWKEALKAAKVRNFRFHDLRHTCASMLAQNGATLLEIGDLLGHRQLQVTKRYSHLATGHKAALVNRVLGTIG</sequence>
<evidence type="ECO:0000256" key="1">
    <source>
        <dbReference type="ARBA" id="ARBA00008857"/>
    </source>
</evidence>
<keyword evidence="3" id="KW-0238">DNA-binding</keyword>
<dbReference type="InterPro" id="IPR013762">
    <property type="entry name" value="Integrase-like_cat_sf"/>
</dbReference>
<dbReference type="PANTHER" id="PTHR30349:SF64">
    <property type="entry name" value="PROPHAGE INTEGRASE INTD-RELATED"/>
    <property type="match status" value="1"/>
</dbReference>
<accession>A0ABU8VVH9</accession>
<reference evidence="6 7" key="1">
    <citation type="submission" date="2024-03" db="EMBL/GenBank/DDBJ databases">
        <title>Novel species of the genus Variovorax.</title>
        <authorList>
            <person name="Liu Q."/>
            <person name="Xin Y.-H."/>
        </authorList>
    </citation>
    <scope>NUCLEOTIDE SEQUENCE [LARGE SCALE GENOMIC DNA]</scope>
    <source>
        <strain evidence="6 7">KACC 18501</strain>
    </source>
</reference>
<keyword evidence="2" id="KW-0229">DNA integration</keyword>
<keyword evidence="4" id="KW-0233">DNA recombination</keyword>
<keyword evidence="7" id="KW-1185">Reference proteome</keyword>
<comment type="similarity">
    <text evidence="1">Belongs to the 'phage' integrase family.</text>
</comment>
<dbReference type="InterPro" id="IPR050090">
    <property type="entry name" value="Tyrosine_recombinase_XerCD"/>
</dbReference>
<dbReference type="CDD" id="cd00796">
    <property type="entry name" value="INT_Rci_Hp1_C"/>
    <property type="match status" value="1"/>
</dbReference>
<organism evidence="6 7">
    <name type="scientific">Variovorax humicola</name>
    <dbReference type="NCBI Taxonomy" id="1769758"/>
    <lineage>
        <taxon>Bacteria</taxon>
        <taxon>Pseudomonadati</taxon>
        <taxon>Pseudomonadota</taxon>
        <taxon>Betaproteobacteria</taxon>
        <taxon>Burkholderiales</taxon>
        <taxon>Comamonadaceae</taxon>
        <taxon>Variovorax</taxon>
    </lineage>
</organism>
<dbReference type="Gene3D" id="1.10.443.10">
    <property type="entry name" value="Intergrase catalytic core"/>
    <property type="match status" value="1"/>
</dbReference>
<dbReference type="PANTHER" id="PTHR30349">
    <property type="entry name" value="PHAGE INTEGRASE-RELATED"/>
    <property type="match status" value="1"/>
</dbReference>
<evidence type="ECO:0000313" key="7">
    <source>
        <dbReference type="Proteomes" id="UP001363010"/>
    </source>
</evidence>
<evidence type="ECO:0000256" key="3">
    <source>
        <dbReference type="ARBA" id="ARBA00023125"/>
    </source>
</evidence>
<gene>
    <name evidence="6" type="ORF">WKW80_05270</name>
</gene>
<dbReference type="PROSITE" id="PS51898">
    <property type="entry name" value="TYR_RECOMBINASE"/>
    <property type="match status" value="1"/>
</dbReference>
<dbReference type="InterPro" id="IPR002104">
    <property type="entry name" value="Integrase_catalytic"/>
</dbReference>
<comment type="caution">
    <text evidence="6">The sequence shown here is derived from an EMBL/GenBank/DDBJ whole genome shotgun (WGS) entry which is preliminary data.</text>
</comment>
<dbReference type="Pfam" id="PF00589">
    <property type="entry name" value="Phage_integrase"/>
    <property type="match status" value="1"/>
</dbReference>
<dbReference type="EMBL" id="JBBKZV010000002">
    <property type="protein sequence ID" value="MEJ8821448.1"/>
    <property type="molecule type" value="Genomic_DNA"/>
</dbReference>
<protein>
    <submittedName>
        <fullName evidence="6">Site-specific integrase</fullName>
    </submittedName>
</protein>
<dbReference type="InterPro" id="IPR011010">
    <property type="entry name" value="DNA_brk_join_enz"/>
</dbReference>
<dbReference type="InterPro" id="IPR010998">
    <property type="entry name" value="Integrase_recombinase_N"/>
</dbReference>
<proteinExistence type="inferred from homology"/>
<feature type="domain" description="Tyr recombinase" evidence="5">
    <location>
        <begin position="159"/>
        <end position="332"/>
    </location>
</feature>
<name>A0ABU8VVH9_9BURK</name>
<dbReference type="Proteomes" id="UP001363010">
    <property type="component" value="Unassembled WGS sequence"/>
</dbReference>
<dbReference type="RefSeq" id="WP_340362498.1">
    <property type="nucleotide sequence ID" value="NZ_JBBKZV010000002.1"/>
</dbReference>
<evidence type="ECO:0000313" key="6">
    <source>
        <dbReference type="EMBL" id="MEJ8821448.1"/>
    </source>
</evidence>